<evidence type="ECO:0000256" key="2">
    <source>
        <dbReference type="ARBA" id="ARBA00022723"/>
    </source>
</evidence>
<keyword evidence="2" id="KW-0479">Metal-binding</keyword>
<evidence type="ECO:0000256" key="1">
    <source>
        <dbReference type="ARBA" id="ARBA00022714"/>
    </source>
</evidence>
<evidence type="ECO:0000256" key="6">
    <source>
        <dbReference type="ARBA" id="ARBA00023063"/>
    </source>
</evidence>
<keyword evidence="3" id="KW-0560">Oxidoreductase</keyword>
<name>A0A6H1UF83_9GAMM</name>
<accession>A0A6H1UF83</accession>
<evidence type="ECO:0000256" key="4">
    <source>
        <dbReference type="ARBA" id="ARBA00023004"/>
    </source>
</evidence>
<dbReference type="RefSeq" id="WP_168660963.1">
    <property type="nucleotide sequence ID" value="NZ_CP051180.1"/>
</dbReference>
<dbReference type="GO" id="GO:0051537">
    <property type="term" value="F:2 iron, 2 sulfur cluster binding"/>
    <property type="evidence" value="ECO:0007669"/>
    <property type="project" value="UniProtKB-KW"/>
</dbReference>
<evidence type="ECO:0000313" key="9">
    <source>
        <dbReference type="Proteomes" id="UP000501602"/>
    </source>
</evidence>
<dbReference type="PROSITE" id="PS51296">
    <property type="entry name" value="RIESKE"/>
    <property type="match status" value="1"/>
</dbReference>
<evidence type="ECO:0000256" key="3">
    <source>
        <dbReference type="ARBA" id="ARBA00023002"/>
    </source>
</evidence>
<keyword evidence="4" id="KW-0408">Iron</keyword>
<protein>
    <submittedName>
        <fullName evidence="8">Nitrite reductase small subunit NirD</fullName>
    </submittedName>
</protein>
<dbReference type="PANTHER" id="PTHR40562">
    <property type="match status" value="1"/>
</dbReference>
<dbReference type="Pfam" id="PF13806">
    <property type="entry name" value="Rieske_2"/>
    <property type="match status" value="1"/>
</dbReference>
<evidence type="ECO:0000313" key="8">
    <source>
        <dbReference type="EMBL" id="QIZ77704.1"/>
    </source>
</evidence>
<dbReference type="GO" id="GO:0046872">
    <property type="term" value="F:metal ion binding"/>
    <property type="evidence" value="ECO:0007669"/>
    <property type="project" value="UniProtKB-KW"/>
</dbReference>
<dbReference type="Proteomes" id="UP000501602">
    <property type="component" value="Chromosome"/>
</dbReference>
<evidence type="ECO:0000256" key="5">
    <source>
        <dbReference type="ARBA" id="ARBA00023014"/>
    </source>
</evidence>
<dbReference type="AlphaFoldDB" id="A0A6H1UF83"/>
<keyword evidence="1" id="KW-0001">2Fe-2S</keyword>
<dbReference type="PROSITE" id="PS51300">
    <property type="entry name" value="NIRD"/>
    <property type="match status" value="1"/>
</dbReference>
<dbReference type="SUPFAM" id="SSF50022">
    <property type="entry name" value="ISP domain"/>
    <property type="match status" value="1"/>
</dbReference>
<keyword evidence="6" id="KW-0534">Nitrate assimilation</keyword>
<gene>
    <name evidence="8" type="primary">nirD</name>
    <name evidence="8" type="ORF">HER31_12840</name>
</gene>
<organism evidence="8 9">
    <name type="scientific">Ferrimonas lipolytica</name>
    <dbReference type="NCBI Taxonomy" id="2724191"/>
    <lineage>
        <taxon>Bacteria</taxon>
        <taxon>Pseudomonadati</taxon>
        <taxon>Pseudomonadota</taxon>
        <taxon>Gammaproteobacteria</taxon>
        <taxon>Alteromonadales</taxon>
        <taxon>Ferrimonadaceae</taxon>
        <taxon>Ferrimonas</taxon>
    </lineage>
</organism>
<dbReference type="PANTHER" id="PTHR40562:SF1">
    <property type="entry name" value="NITRITE REDUCTASE (NADH) SMALL SUBUNIT"/>
    <property type="match status" value="1"/>
</dbReference>
<dbReference type="InterPro" id="IPR012748">
    <property type="entry name" value="Rieske-like_NirD"/>
</dbReference>
<dbReference type="KEGG" id="fes:HER31_12840"/>
<proteinExistence type="predicted"/>
<reference evidence="8 9" key="1">
    <citation type="submission" date="2020-04" db="EMBL/GenBank/DDBJ databases">
        <title>Ferrimonas sp. S7 isolated from sea water.</title>
        <authorList>
            <person name="Bae S.S."/>
            <person name="Baek K."/>
        </authorList>
    </citation>
    <scope>NUCLEOTIDE SEQUENCE [LARGE SCALE GENOMIC DNA]</scope>
    <source>
        <strain evidence="8 9">S7</strain>
    </source>
</reference>
<dbReference type="EMBL" id="CP051180">
    <property type="protein sequence ID" value="QIZ77704.1"/>
    <property type="molecule type" value="Genomic_DNA"/>
</dbReference>
<dbReference type="GO" id="GO:0008942">
    <property type="term" value="F:nitrite reductase [NAD(P)H] activity"/>
    <property type="evidence" value="ECO:0007669"/>
    <property type="project" value="InterPro"/>
</dbReference>
<keyword evidence="9" id="KW-1185">Reference proteome</keyword>
<keyword evidence="5" id="KW-0411">Iron-sulfur</keyword>
<evidence type="ECO:0000259" key="7">
    <source>
        <dbReference type="PROSITE" id="PS51296"/>
    </source>
</evidence>
<dbReference type="CDD" id="cd03529">
    <property type="entry name" value="Rieske_NirD"/>
    <property type="match status" value="1"/>
</dbReference>
<dbReference type="NCBIfam" id="TIGR02378">
    <property type="entry name" value="nirD_assim_sml"/>
    <property type="match status" value="1"/>
</dbReference>
<sequence>MSTATVTKQWLDICASDDILIDCGACALVDNQQVAIFRLSSGDWYAIDNHDPIGGANVLSRGLVAEIDGTPTISSPLFRHHFSLQDGHCLQDQTISVATFPIRIDNGRVQLRAQR</sequence>
<dbReference type="Gene3D" id="2.102.10.10">
    <property type="entry name" value="Rieske [2Fe-2S] iron-sulphur domain"/>
    <property type="match status" value="1"/>
</dbReference>
<dbReference type="InterPro" id="IPR017881">
    <property type="entry name" value="NirD"/>
</dbReference>
<dbReference type="GO" id="GO:0042128">
    <property type="term" value="P:nitrate assimilation"/>
    <property type="evidence" value="ECO:0007669"/>
    <property type="project" value="UniProtKB-KW"/>
</dbReference>
<dbReference type="InterPro" id="IPR036922">
    <property type="entry name" value="Rieske_2Fe-2S_sf"/>
</dbReference>
<feature type="domain" description="Rieske" evidence="7">
    <location>
        <begin position="11"/>
        <end position="111"/>
    </location>
</feature>
<dbReference type="InterPro" id="IPR017941">
    <property type="entry name" value="Rieske_2Fe-2S"/>
</dbReference>